<protein>
    <submittedName>
        <fullName evidence="3">(California timema) hypothetical protein</fullName>
    </submittedName>
</protein>
<feature type="compositionally biased region" description="Basic and acidic residues" evidence="1">
    <location>
        <begin position="406"/>
        <end position="421"/>
    </location>
</feature>
<dbReference type="GO" id="GO:0008526">
    <property type="term" value="F:phosphatidylinositol transfer activity"/>
    <property type="evidence" value="ECO:0007669"/>
    <property type="project" value="TreeGrafter"/>
</dbReference>
<dbReference type="Pfam" id="PF02121">
    <property type="entry name" value="IP_trans"/>
    <property type="match status" value="2"/>
</dbReference>
<dbReference type="PANTHER" id="PTHR10658:SF54">
    <property type="entry name" value="CYTOPLASMIC PHOSPHATIDYLINOSITOL TRANSFER PROTEIN 1"/>
    <property type="match status" value="1"/>
</dbReference>
<feature type="region of interest" description="Disordered" evidence="1">
    <location>
        <begin position="245"/>
        <end position="267"/>
    </location>
</feature>
<feature type="domain" description="Phosphatidylinositol transfer protein N-terminal" evidence="2">
    <location>
        <begin position="61"/>
        <end position="238"/>
    </location>
</feature>
<name>A0A7R9J080_TIMCA</name>
<feature type="compositionally biased region" description="Low complexity" evidence="1">
    <location>
        <begin position="285"/>
        <end position="296"/>
    </location>
</feature>
<dbReference type="GO" id="GO:0035091">
    <property type="term" value="F:phosphatidylinositol binding"/>
    <property type="evidence" value="ECO:0007669"/>
    <property type="project" value="TreeGrafter"/>
</dbReference>
<proteinExistence type="predicted"/>
<evidence type="ECO:0000313" key="3">
    <source>
        <dbReference type="EMBL" id="CAD7570232.1"/>
    </source>
</evidence>
<dbReference type="PRINTS" id="PR00391">
    <property type="entry name" value="PITRANSFER"/>
</dbReference>
<evidence type="ECO:0000256" key="1">
    <source>
        <dbReference type="SAM" id="MobiDB-lite"/>
    </source>
</evidence>
<dbReference type="InterPro" id="IPR055261">
    <property type="entry name" value="PI_transfer_N"/>
</dbReference>
<reference evidence="3" key="1">
    <citation type="submission" date="2020-11" db="EMBL/GenBank/DDBJ databases">
        <authorList>
            <person name="Tran Van P."/>
        </authorList>
    </citation>
    <scope>NUCLEOTIDE SEQUENCE</scope>
</reference>
<dbReference type="PANTHER" id="PTHR10658">
    <property type="entry name" value="PHOSPHATIDYLINOSITOL TRANSFER PROTEIN"/>
    <property type="match status" value="1"/>
</dbReference>
<dbReference type="GO" id="GO:0005737">
    <property type="term" value="C:cytoplasm"/>
    <property type="evidence" value="ECO:0007669"/>
    <property type="project" value="TreeGrafter"/>
</dbReference>
<feature type="region of interest" description="Disordered" evidence="1">
    <location>
        <begin position="283"/>
        <end position="303"/>
    </location>
</feature>
<dbReference type="InterPro" id="IPR001666">
    <property type="entry name" value="PI_transfer"/>
</dbReference>
<organism evidence="3">
    <name type="scientific">Timema californicum</name>
    <name type="common">California timema</name>
    <name type="synonym">Walking stick</name>
    <dbReference type="NCBI Taxonomy" id="61474"/>
    <lineage>
        <taxon>Eukaryota</taxon>
        <taxon>Metazoa</taxon>
        <taxon>Ecdysozoa</taxon>
        <taxon>Arthropoda</taxon>
        <taxon>Hexapoda</taxon>
        <taxon>Insecta</taxon>
        <taxon>Pterygota</taxon>
        <taxon>Neoptera</taxon>
        <taxon>Polyneoptera</taxon>
        <taxon>Phasmatodea</taxon>
        <taxon>Timematodea</taxon>
        <taxon>Timematoidea</taxon>
        <taxon>Timematidae</taxon>
        <taxon>Timema</taxon>
    </lineage>
</organism>
<dbReference type="AlphaFoldDB" id="A0A7R9J080"/>
<dbReference type="InterPro" id="IPR023393">
    <property type="entry name" value="START-like_dom_sf"/>
</dbReference>
<gene>
    <name evidence="3" type="ORF">TCMB3V08_LOCUS2937</name>
</gene>
<sequence>MIARHSHEQTDSGEGVEVVANETCEDPEYGTGQFTEKRIHLSRRVQSFLNILNIYFLTNFSRLPYWVQALIPKVFYVTEKAWNYYPFTITEYTCSFLPKFNISIKTKYENNNGTTENCLNLPADLLKDRIVEHVDIAYDEVNPKHYKEDEDLRFFQSAQTGRGPLIEGWRDIITPIMCSYKVVSVSFEVWGLQTKAEDMIHRTIREILLLGHRQAFAWIDEWYGMSLKDVRAYEVQMQIETNTRVTGPNESVASGDARTCESEGQGEVSMIREGTDVVSIGANSTGTTPAPTTPTTPQSPKSCSHMASLVLTDSSQLTSDSQHLGIYSSHMASLVLTDSSQLTSDSQHLGEWKTTLNASNSDFPDFGSLVQHEISALDDAATETLPGSCHPQVSHRLRPLNRFSRDAERVQGTRSVADHRGIGGGRQDSGIVGVLEQGDSLWDGHVTHKEGMTVAPGGRQRL</sequence>
<dbReference type="SUPFAM" id="SSF55961">
    <property type="entry name" value="Bet v1-like"/>
    <property type="match status" value="1"/>
</dbReference>
<accession>A0A7R9J080</accession>
<evidence type="ECO:0000259" key="2">
    <source>
        <dbReference type="Pfam" id="PF02121"/>
    </source>
</evidence>
<feature type="region of interest" description="Disordered" evidence="1">
    <location>
        <begin position="406"/>
        <end position="430"/>
    </location>
</feature>
<dbReference type="Gene3D" id="3.30.530.20">
    <property type="match status" value="1"/>
</dbReference>
<feature type="domain" description="Phosphatidylinositol transfer protein N-terminal" evidence="2">
    <location>
        <begin position="1"/>
        <end position="51"/>
    </location>
</feature>
<dbReference type="EMBL" id="OE179964">
    <property type="protein sequence ID" value="CAD7570232.1"/>
    <property type="molecule type" value="Genomic_DNA"/>
</dbReference>